<accession>A0A0B7IE41</accession>
<dbReference type="Pfam" id="PF04657">
    <property type="entry name" value="DMT_YdcZ"/>
    <property type="match status" value="1"/>
</dbReference>
<sequence length="150" mass="16501">MNTKLLFILAFMGGVCLAIQAAFNSQLTVLLKKPIFTTFVSAISSVVFSLLFVLLLFTKDLPNKESFREIPWYLWLAGGFFSIAGLMLYFVTIPKIGITKVIVLGLCGQLVLSVIAGHFGWLNLPADPITLKKSIGVMIMIIGILLIYSK</sequence>
<keyword evidence="1" id="KW-1133">Transmembrane helix</keyword>
<keyword evidence="1" id="KW-0472">Membrane</keyword>
<feature type="transmembrane region" description="Helical" evidence="1">
    <location>
        <begin position="130"/>
        <end position="148"/>
    </location>
</feature>
<dbReference type="InterPro" id="IPR006750">
    <property type="entry name" value="YdcZ"/>
</dbReference>
<evidence type="ECO:0000313" key="2">
    <source>
        <dbReference type="EMBL" id="CEN48203.1"/>
    </source>
</evidence>
<dbReference type="PANTHER" id="PTHR34821:SF2">
    <property type="entry name" value="INNER MEMBRANE PROTEIN YDCZ"/>
    <property type="match status" value="1"/>
</dbReference>
<reference evidence="2 3" key="1">
    <citation type="submission" date="2015-01" db="EMBL/GenBank/DDBJ databases">
        <authorList>
            <person name="Xiang T."/>
            <person name="Song Y."/>
            <person name="Huang L."/>
            <person name="Wang B."/>
            <person name="Wu P."/>
        </authorList>
    </citation>
    <scope>NUCLEOTIDE SEQUENCE [LARGE SCALE GENOMIC DNA]</scope>
    <source>
        <strain evidence="2 3">CcD38</strain>
    </source>
</reference>
<proteinExistence type="predicted"/>
<dbReference type="AlphaFoldDB" id="A0A0B7IE41"/>
<keyword evidence="3" id="KW-1185">Reference proteome</keyword>
<evidence type="ECO:0000256" key="1">
    <source>
        <dbReference type="SAM" id="Phobius"/>
    </source>
</evidence>
<gene>
    <name evidence="2" type="ORF">CCAND38_570003</name>
</gene>
<organism evidence="2 3">
    <name type="scientific">Capnocytophaga canis</name>
    <dbReference type="NCBI Taxonomy" id="1848903"/>
    <lineage>
        <taxon>Bacteria</taxon>
        <taxon>Pseudomonadati</taxon>
        <taxon>Bacteroidota</taxon>
        <taxon>Flavobacteriia</taxon>
        <taxon>Flavobacteriales</taxon>
        <taxon>Flavobacteriaceae</taxon>
        <taxon>Capnocytophaga</taxon>
    </lineage>
</organism>
<evidence type="ECO:0000313" key="3">
    <source>
        <dbReference type="Proteomes" id="UP000045051"/>
    </source>
</evidence>
<dbReference type="RefSeq" id="WP_042344852.1">
    <property type="nucleotide sequence ID" value="NZ_CDOI01000170.1"/>
</dbReference>
<feature type="transmembrane region" description="Helical" evidence="1">
    <location>
        <begin position="35"/>
        <end position="58"/>
    </location>
</feature>
<dbReference type="PANTHER" id="PTHR34821">
    <property type="entry name" value="INNER MEMBRANE PROTEIN YDCZ"/>
    <property type="match status" value="1"/>
</dbReference>
<dbReference type="EMBL" id="CDOI01000170">
    <property type="protein sequence ID" value="CEN48203.1"/>
    <property type="molecule type" value="Genomic_DNA"/>
</dbReference>
<protein>
    <recommendedName>
        <fullName evidence="4">EamA-like transporter family protein</fullName>
    </recommendedName>
</protein>
<feature type="transmembrane region" description="Helical" evidence="1">
    <location>
        <begin position="103"/>
        <end position="124"/>
    </location>
</feature>
<feature type="transmembrane region" description="Helical" evidence="1">
    <location>
        <begin position="6"/>
        <end position="23"/>
    </location>
</feature>
<name>A0A0B7IE41_9FLAO</name>
<keyword evidence="1" id="KW-0812">Transmembrane</keyword>
<dbReference type="GO" id="GO:0005886">
    <property type="term" value="C:plasma membrane"/>
    <property type="evidence" value="ECO:0007669"/>
    <property type="project" value="TreeGrafter"/>
</dbReference>
<feature type="transmembrane region" description="Helical" evidence="1">
    <location>
        <begin position="70"/>
        <end position="91"/>
    </location>
</feature>
<evidence type="ECO:0008006" key="4">
    <source>
        <dbReference type="Google" id="ProtNLM"/>
    </source>
</evidence>
<dbReference type="Proteomes" id="UP000045051">
    <property type="component" value="Unassembled WGS sequence"/>
</dbReference>